<dbReference type="AlphaFoldDB" id="A6IC86"/>
<evidence type="ECO:0000313" key="1">
    <source>
        <dbReference type="EMBL" id="EDM09761.1"/>
    </source>
</evidence>
<organism evidence="1 2">
    <name type="scientific">Rattus norvegicus</name>
    <name type="common">Rat</name>
    <dbReference type="NCBI Taxonomy" id="10116"/>
    <lineage>
        <taxon>Eukaryota</taxon>
        <taxon>Metazoa</taxon>
        <taxon>Chordata</taxon>
        <taxon>Craniata</taxon>
        <taxon>Vertebrata</taxon>
        <taxon>Euteleostomi</taxon>
        <taxon>Mammalia</taxon>
        <taxon>Eutheria</taxon>
        <taxon>Euarchontoglires</taxon>
        <taxon>Glires</taxon>
        <taxon>Rodentia</taxon>
        <taxon>Myomorpha</taxon>
        <taxon>Muroidea</taxon>
        <taxon>Muridae</taxon>
        <taxon>Murinae</taxon>
        <taxon>Rattus</taxon>
    </lineage>
</organism>
<proteinExistence type="predicted"/>
<accession>A6IC86</accession>
<dbReference type="Proteomes" id="UP000234681">
    <property type="component" value="Chromosome 13"/>
</dbReference>
<protein>
    <submittedName>
        <fullName evidence="1">RCG45932</fullName>
    </submittedName>
</protein>
<sequence length="34" mass="3763">MGFKNQAQGLEILGSAFTQDTIFSAQNSDFFFCV</sequence>
<gene>
    <name evidence="1" type="ORF">rCG_45932</name>
</gene>
<dbReference type="EMBL" id="CH473958">
    <property type="protein sequence ID" value="EDM09761.1"/>
    <property type="molecule type" value="Genomic_DNA"/>
</dbReference>
<name>A6IC86_RAT</name>
<reference evidence="1 2" key="1">
    <citation type="submission" date="2005-09" db="EMBL/GenBank/DDBJ databases">
        <authorList>
            <person name="Mural R.J."/>
            <person name="Li P.W."/>
            <person name="Adams M.D."/>
            <person name="Amanatides P.G."/>
            <person name="Baden-Tillson H."/>
            <person name="Barnstead M."/>
            <person name="Chin S.H."/>
            <person name="Dew I."/>
            <person name="Evans C.A."/>
            <person name="Ferriera S."/>
            <person name="Flanigan M."/>
            <person name="Fosler C."/>
            <person name="Glodek A."/>
            <person name="Gu Z."/>
            <person name="Holt R.A."/>
            <person name="Jennings D."/>
            <person name="Kraft C.L."/>
            <person name="Lu F."/>
            <person name="Nguyen T."/>
            <person name="Nusskern D.R."/>
            <person name="Pfannkoch C.M."/>
            <person name="Sitter C."/>
            <person name="Sutton G.G."/>
            <person name="Venter J.C."/>
            <person name="Wang Z."/>
            <person name="Woodage T."/>
            <person name="Zheng X.H."/>
            <person name="Zhong F."/>
        </authorList>
    </citation>
    <scope>NUCLEOTIDE SEQUENCE [LARGE SCALE GENOMIC DNA]</scope>
    <source>
        <strain>BN</strain>
        <strain evidence="2">Sprague-Dawley</strain>
    </source>
</reference>
<evidence type="ECO:0000313" key="2">
    <source>
        <dbReference type="Proteomes" id="UP000234681"/>
    </source>
</evidence>